<keyword evidence="2" id="KW-1185">Reference proteome</keyword>
<dbReference type="EMBL" id="BPLQ01002709">
    <property type="protein sequence ID" value="GIX95227.1"/>
    <property type="molecule type" value="Genomic_DNA"/>
</dbReference>
<gene>
    <name evidence="1" type="ORF">CDAR_546631</name>
</gene>
<comment type="caution">
    <text evidence="1">The sequence shown here is derived from an EMBL/GenBank/DDBJ whole genome shotgun (WGS) entry which is preliminary data.</text>
</comment>
<name>A0AAV4PD59_9ARAC</name>
<proteinExistence type="predicted"/>
<accession>A0AAV4PD59</accession>
<evidence type="ECO:0000313" key="2">
    <source>
        <dbReference type="Proteomes" id="UP001054837"/>
    </source>
</evidence>
<sequence length="86" mass="9854">MFLKQTKSAYLSSDFDFQRRLPMSGDGQRSIMTDDEWPVKGVLLGDLLLGERREEELIVDIPFSIVANCAVTTIQNMSFKLYVLHQ</sequence>
<protein>
    <submittedName>
        <fullName evidence="1">Uncharacterized protein</fullName>
    </submittedName>
</protein>
<reference evidence="1 2" key="1">
    <citation type="submission" date="2021-06" db="EMBL/GenBank/DDBJ databases">
        <title>Caerostris darwini draft genome.</title>
        <authorList>
            <person name="Kono N."/>
            <person name="Arakawa K."/>
        </authorList>
    </citation>
    <scope>NUCLEOTIDE SEQUENCE [LARGE SCALE GENOMIC DNA]</scope>
</reference>
<organism evidence="1 2">
    <name type="scientific">Caerostris darwini</name>
    <dbReference type="NCBI Taxonomy" id="1538125"/>
    <lineage>
        <taxon>Eukaryota</taxon>
        <taxon>Metazoa</taxon>
        <taxon>Ecdysozoa</taxon>
        <taxon>Arthropoda</taxon>
        <taxon>Chelicerata</taxon>
        <taxon>Arachnida</taxon>
        <taxon>Araneae</taxon>
        <taxon>Araneomorphae</taxon>
        <taxon>Entelegynae</taxon>
        <taxon>Araneoidea</taxon>
        <taxon>Araneidae</taxon>
        <taxon>Caerostris</taxon>
    </lineage>
</organism>
<dbReference type="Proteomes" id="UP001054837">
    <property type="component" value="Unassembled WGS sequence"/>
</dbReference>
<dbReference type="AlphaFoldDB" id="A0AAV4PD59"/>
<evidence type="ECO:0000313" key="1">
    <source>
        <dbReference type="EMBL" id="GIX95227.1"/>
    </source>
</evidence>